<dbReference type="Pfam" id="PF13245">
    <property type="entry name" value="AAA_19"/>
    <property type="match status" value="1"/>
</dbReference>
<evidence type="ECO:0000256" key="7">
    <source>
        <dbReference type="RuleBase" id="RU367071"/>
    </source>
</evidence>
<feature type="compositionally biased region" description="Basic and acidic residues" evidence="8">
    <location>
        <begin position="278"/>
        <end position="287"/>
    </location>
</feature>
<dbReference type="SUPFAM" id="SSF47938">
    <property type="entry name" value="Functional domain of the splicing factor Prp18"/>
    <property type="match status" value="1"/>
</dbReference>
<dbReference type="Gene3D" id="1.20.940.10">
    <property type="entry name" value="Functional domain of the splicing factor Prp18"/>
    <property type="match status" value="1"/>
</dbReference>
<evidence type="ECO:0000256" key="4">
    <source>
        <dbReference type="ARBA" id="ARBA00022728"/>
    </source>
</evidence>
<evidence type="ECO:0000256" key="5">
    <source>
        <dbReference type="ARBA" id="ARBA00023187"/>
    </source>
</evidence>
<dbReference type="InterPro" id="IPR004098">
    <property type="entry name" value="Prp18"/>
</dbReference>
<dbReference type="PANTHER" id="PTHR12942:SF2">
    <property type="entry name" value="PRE-MRNA-SPLICING FACTOR SLU7"/>
    <property type="match status" value="1"/>
</dbReference>
<keyword evidence="6 7" id="KW-0539">Nucleus</keyword>
<comment type="caution">
    <text evidence="10">The sequence shown here is derived from an EMBL/GenBank/DDBJ whole genome shotgun (WGS) entry which is preliminary data.</text>
</comment>
<evidence type="ECO:0000259" key="9">
    <source>
        <dbReference type="Pfam" id="PF02840"/>
    </source>
</evidence>
<dbReference type="Proteomes" id="UP001642484">
    <property type="component" value="Unassembled WGS sequence"/>
</dbReference>
<dbReference type="InterPro" id="IPR039974">
    <property type="entry name" value="Splicing_factor_SLU7"/>
</dbReference>
<sequence>MAERHLCSSTLYAEDVLRGGHSTVWGSYFDATSRRWGYACCRSLDRNEACPQNEPQAVDKAESSEEEDAAAQAQLIAWQDGQLLDARHTPEQPPVLGRQTPEDFLAHFVLYWFHHWTEHENPPKAQRQTTHEALLQLMQRLKRKALDRSLLQHLTQYADLAQRREYAQADDVYVDITIGKATWHSPLDLGEQRAHWGQGCSLRTMQRQVVEKDVKNASAFDTDPLVRSFVHALKRMVTYMQTVQPSADPSKQGHVPAPKAKADEAAPAWRAPLVASERSQRTSERRPSLSVNTGGFTGGRDAEIQLGRAAERVWLNALDAVRVGDWNRPAQQILDGPCDIRHQPMPNIRDSDGRGHSPEFVDVNDTSARDAQRGIAFGSREDARSLPFVGIGFACCCRRSANLLLRIPLGAGRPKKRRREQQTGGDPRGMGTARDQSFRVRKAAAAGFAEIARMLSLSDVQRRLVPALGAEAATRDAARADAVVKPGGLGRPGGQLTTPLLGHQITTNKEAAEALVEEAFKEGKIYACTGGPGKGKTAVALACLHRTLELEGRVLFACPTNRQASRMRVKLPPEVAVDTDHAAFGLDEEPGAVAIAIAQFDLTLMDEISHLQGQHFDQICEL</sequence>
<keyword evidence="3 7" id="KW-0507">mRNA processing</keyword>
<evidence type="ECO:0000313" key="11">
    <source>
        <dbReference type="Proteomes" id="UP001642484"/>
    </source>
</evidence>
<evidence type="ECO:0000256" key="3">
    <source>
        <dbReference type="ARBA" id="ARBA00022664"/>
    </source>
</evidence>
<dbReference type="InterPro" id="IPR027417">
    <property type="entry name" value="P-loop_NTPase"/>
</dbReference>
<organism evidence="10 11">
    <name type="scientific">Durusdinium trenchii</name>
    <dbReference type="NCBI Taxonomy" id="1381693"/>
    <lineage>
        <taxon>Eukaryota</taxon>
        <taxon>Sar</taxon>
        <taxon>Alveolata</taxon>
        <taxon>Dinophyceae</taxon>
        <taxon>Suessiales</taxon>
        <taxon>Symbiodiniaceae</taxon>
        <taxon>Durusdinium</taxon>
    </lineage>
</organism>
<evidence type="ECO:0000256" key="1">
    <source>
        <dbReference type="ARBA" id="ARBA00004123"/>
    </source>
</evidence>
<feature type="region of interest" description="Disordered" evidence="8">
    <location>
        <begin position="412"/>
        <end position="435"/>
    </location>
</feature>
<protein>
    <recommendedName>
        <fullName evidence="7">Pre-mRNA-splicing factor SLU7</fullName>
    </recommendedName>
</protein>
<evidence type="ECO:0000256" key="8">
    <source>
        <dbReference type="SAM" id="MobiDB-lite"/>
    </source>
</evidence>
<dbReference type="EMBL" id="CAXAMN010017369">
    <property type="protein sequence ID" value="CAK9050374.1"/>
    <property type="molecule type" value="Genomic_DNA"/>
</dbReference>
<feature type="region of interest" description="Disordered" evidence="8">
    <location>
        <begin position="51"/>
        <end position="70"/>
    </location>
</feature>
<comment type="function">
    <text evidence="7">Involved in pre-mRNA splicing.</text>
</comment>
<dbReference type="SUPFAM" id="SSF52540">
    <property type="entry name" value="P-loop containing nucleoside triphosphate hydrolases"/>
    <property type="match status" value="1"/>
</dbReference>
<dbReference type="Gene3D" id="3.40.50.300">
    <property type="entry name" value="P-loop containing nucleotide triphosphate hydrolases"/>
    <property type="match status" value="1"/>
</dbReference>
<proteinExistence type="inferred from homology"/>
<keyword evidence="11" id="KW-1185">Reference proteome</keyword>
<comment type="subunit">
    <text evidence="7">Associated with the spliceosome.</text>
</comment>
<dbReference type="Pfam" id="PF02840">
    <property type="entry name" value="Prp18"/>
    <property type="match status" value="1"/>
</dbReference>
<evidence type="ECO:0000256" key="2">
    <source>
        <dbReference type="ARBA" id="ARBA00007203"/>
    </source>
</evidence>
<comment type="subcellular location">
    <subcellularLocation>
        <location evidence="1 7">Nucleus</location>
    </subcellularLocation>
</comment>
<feature type="region of interest" description="Disordered" evidence="8">
    <location>
        <begin position="243"/>
        <end position="297"/>
    </location>
</feature>
<evidence type="ECO:0000313" key="10">
    <source>
        <dbReference type="EMBL" id="CAK9050374.1"/>
    </source>
</evidence>
<keyword evidence="4 7" id="KW-0747">Spliceosome</keyword>
<dbReference type="PANTHER" id="PTHR12942">
    <property type="entry name" value="STEP II SPLICING FACTOR SLU7"/>
    <property type="match status" value="1"/>
</dbReference>
<name>A0ABP0MI26_9DINO</name>
<accession>A0ABP0MI26</accession>
<evidence type="ECO:0000256" key="6">
    <source>
        <dbReference type="ARBA" id="ARBA00023242"/>
    </source>
</evidence>
<keyword evidence="5 7" id="KW-0508">mRNA splicing</keyword>
<reference evidence="10 11" key="1">
    <citation type="submission" date="2024-02" db="EMBL/GenBank/DDBJ databases">
        <authorList>
            <person name="Chen Y."/>
            <person name="Shah S."/>
            <person name="Dougan E. K."/>
            <person name="Thang M."/>
            <person name="Chan C."/>
        </authorList>
    </citation>
    <scope>NUCLEOTIDE SEQUENCE [LARGE SCALE GENOMIC DNA]</scope>
</reference>
<feature type="domain" description="Prp18" evidence="9">
    <location>
        <begin position="124"/>
        <end position="245"/>
    </location>
</feature>
<gene>
    <name evidence="10" type="ORF">CCMP2556_LOCUS25688</name>
</gene>
<comment type="similarity">
    <text evidence="2 7">Belongs to the SLU7 family.</text>
</comment>